<protein>
    <submittedName>
        <fullName evidence="1">Uncharacterized protein</fullName>
    </submittedName>
</protein>
<accession>A0A328UCF2</accession>
<name>A0A328UCF2_9BACL</name>
<reference evidence="1 2" key="1">
    <citation type="submission" date="2018-06" db="EMBL/GenBank/DDBJ databases">
        <title>Paenibacillus montanisoli sp. nov., isolated from mountain area soil.</title>
        <authorList>
            <person name="Wu M."/>
        </authorList>
    </citation>
    <scope>NUCLEOTIDE SEQUENCE [LARGE SCALE GENOMIC DNA]</scope>
    <source>
        <strain evidence="1 2">RA17</strain>
    </source>
</reference>
<dbReference type="EMBL" id="QLUW01000001">
    <property type="protein sequence ID" value="RAP77706.1"/>
    <property type="molecule type" value="Genomic_DNA"/>
</dbReference>
<sequence length="96" mass="11148">MNPFSLILVICSPIMKRKMKLRNRQLLEKEIEILRPDIIITIGRPAKTILGNTKFNGTHLVISILISLSNIIRELLLKIIAIKYLEYNKHLIDWKG</sequence>
<comment type="caution">
    <text evidence="1">The sequence shown here is derived from an EMBL/GenBank/DDBJ whole genome shotgun (WGS) entry which is preliminary data.</text>
</comment>
<evidence type="ECO:0000313" key="1">
    <source>
        <dbReference type="EMBL" id="RAP77706.1"/>
    </source>
</evidence>
<dbReference type="Proteomes" id="UP000249260">
    <property type="component" value="Unassembled WGS sequence"/>
</dbReference>
<keyword evidence="2" id="KW-1185">Reference proteome</keyword>
<gene>
    <name evidence="1" type="ORF">DL346_04365</name>
</gene>
<proteinExistence type="predicted"/>
<organism evidence="1 2">
    <name type="scientific">Paenibacillus montanisoli</name>
    <dbReference type="NCBI Taxonomy" id="2081970"/>
    <lineage>
        <taxon>Bacteria</taxon>
        <taxon>Bacillati</taxon>
        <taxon>Bacillota</taxon>
        <taxon>Bacilli</taxon>
        <taxon>Bacillales</taxon>
        <taxon>Paenibacillaceae</taxon>
        <taxon>Paenibacillus</taxon>
    </lineage>
</organism>
<evidence type="ECO:0000313" key="2">
    <source>
        <dbReference type="Proteomes" id="UP000249260"/>
    </source>
</evidence>
<dbReference type="AlphaFoldDB" id="A0A328UCF2"/>